<reference evidence="1" key="1">
    <citation type="submission" date="2021-01" db="EMBL/GenBank/DDBJ databases">
        <title>Whole genome shotgun sequence of Virgisporangium aurantiacum NBRC 16421.</title>
        <authorList>
            <person name="Komaki H."/>
            <person name="Tamura T."/>
        </authorList>
    </citation>
    <scope>NUCLEOTIDE SEQUENCE</scope>
    <source>
        <strain evidence="1">NBRC 16421</strain>
    </source>
</reference>
<evidence type="ECO:0000313" key="2">
    <source>
        <dbReference type="Proteomes" id="UP000612585"/>
    </source>
</evidence>
<dbReference type="Proteomes" id="UP000612585">
    <property type="component" value="Unassembled WGS sequence"/>
</dbReference>
<comment type="caution">
    <text evidence="1">The sequence shown here is derived from an EMBL/GenBank/DDBJ whole genome shotgun (WGS) entry which is preliminary data.</text>
</comment>
<evidence type="ECO:0000313" key="1">
    <source>
        <dbReference type="EMBL" id="GIJ62641.1"/>
    </source>
</evidence>
<dbReference type="EMBL" id="BOPG01000081">
    <property type="protein sequence ID" value="GIJ62641.1"/>
    <property type="molecule type" value="Genomic_DNA"/>
</dbReference>
<keyword evidence="2" id="KW-1185">Reference proteome</keyword>
<sequence>MFVQLRDCAGCRGRNRDLTDTVDIRDGDAFAEYTAFCRDCANIDVYTFRLPESDPQGGEAGVVFGGEEPSGIIDAGEWLAFAHTTSVGGPVEPDGLSDPERARAALAMEAAAAAVREVVKFIEPGEERLPRSSMWTDRGRAEFDRDPWRFSRARLAVIEKAYRDAAGRLAGGRPIWQ</sequence>
<dbReference type="AlphaFoldDB" id="A0A8J3ZEW7"/>
<gene>
    <name evidence="1" type="ORF">Vau01_101570</name>
</gene>
<accession>A0A8J3ZEW7</accession>
<organism evidence="1 2">
    <name type="scientific">Virgisporangium aurantiacum</name>
    <dbReference type="NCBI Taxonomy" id="175570"/>
    <lineage>
        <taxon>Bacteria</taxon>
        <taxon>Bacillati</taxon>
        <taxon>Actinomycetota</taxon>
        <taxon>Actinomycetes</taxon>
        <taxon>Micromonosporales</taxon>
        <taxon>Micromonosporaceae</taxon>
        <taxon>Virgisporangium</taxon>
    </lineage>
</organism>
<proteinExistence type="predicted"/>
<name>A0A8J3ZEW7_9ACTN</name>
<protein>
    <submittedName>
        <fullName evidence="1">Uncharacterized protein</fullName>
    </submittedName>
</protein>